<dbReference type="GO" id="GO:0005509">
    <property type="term" value="F:calcium ion binding"/>
    <property type="evidence" value="ECO:0007669"/>
    <property type="project" value="InterPro"/>
</dbReference>
<keyword evidence="12" id="KW-0472">Membrane</keyword>
<keyword evidence="10" id="KW-0326">Glycosidase</keyword>
<dbReference type="PRINTS" id="PR00747">
    <property type="entry name" value="GLYHDRLASE47"/>
</dbReference>
<dbReference type="EMBL" id="GECZ01032159">
    <property type="protein sequence ID" value="JAS37610.1"/>
    <property type="molecule type" value="Transcribed_RNA"/>
</dbReference>
<dbReference type="GO" id="GO:0005975">
    <property type="term" value="P:carbohydrate metabolic process"/>
    <property type="evidence" value="ECO:0007669"/>
    <property type="project" value="InterPro"/>
</dbReference>
<evidence type="ECO:0000256" key="9">
    <source>
        <dbReference type="ARBA" id="ARBA00048605"/>
    </source>
</evidence>
<evidence type="ECO:0000256" key="11">
    <source>
        <dbReference type="SAM" id="MobiDB-lite"/>
    </source>
</evidence>
<dbReference type="InterPro" id="IPR036026">
    <property type="entry name" value="Seven-hairpin_glycosidases"/>
</dbReference>
<keyword evidence="12" id="KW-0812">Transmembrane</keyword>
<comment type="catalytic activity">
    <reaction evidence="9">
        <text>N(4)-(alpha-D-Man-(1-&gt;2)-alpha-D-Man-(1-&gt;2)-alpha-D-Man-(1-&gt;3)-[alpha-D-Man-(1-&gt;2)-alpha-D-Man-(1-&gt;3)-[alpha-D-Man-(1-&gt;2)-alpha-D-Man-(1-&gt;6)]-alpha-D-Man-(1-&gt;6)]-beta-D-Man-(1-&gt;4)-beta-D-GlcNAc-(1-&gt;4)-beta-D-GlcNAc)-L-asparaginyl-[protein] (N-glucan mannose isomer 9A1,2,3B1,2,3) + 4 H2O = N(4)-(alpha-D-Man-(1-&gt;3)-[alpha-D-Man-(1-&gt;3)-[alpha-D-Man-(1-&gt;6)]-alpha-D-Man-(1-&gt;6)]-beta-D-Man-(1-&gt;4)-beta-D-GlcNAc-(1-&gt;4)-beta-D-GlcNAc)-L-asparaginyl-[protein] (N-glucan mannose isomer 5A1,2) + 4 beta-D-mannose</text>
        <dbReference type="Rhea" id="RHEA:56008"/>
        <dbReference type="Rhea" id="RHEA-COMP:14356"/>
        <dbReference type="Rhea" id="RHEA-COMP:14367"/>
        <dbReference type="ChEBI" id="CHEBI:15377"/>
        <dbReference type="ChEBI" id="CHEBI:28563"/>
        <dbReference type="ChEBI" id="CHEBI:59087"/>
        <dbReference type="ChEBI" id="CHEBI:139493"/>
        <dbReference type="EC" id="3.2.1.113"/>
    </reaction>
</comment>
<name>A0A1B6EI78_9HEMI</name>
<dbReference type="Pfam" id="PF01532">
    <property type="entry name" value="Glyco_hydro_47"/>
    <property type="match status" value="1"/>
</dbReference>
<proteinExistence type="inferred from homology"/>
<dbReference type="SUPFAM" id="SSF48225">
    <property type="entry name" value="Seven-hairpin glycosidases"/>
    <property type="match status" value="1"/>
</dbReference>
<reference evidence="13" key="1">
    <citation type="submission" date="2015-11" db="EMBL/GenBank/DDBJ databases">
        <title>De novo transcriptome assembly of four potential Pierce s Disease insect vectors from Arizona vineyards.</title>
        <authorList>
            <person name="Tassone E.E."/>
        </authorList>
    </citation>
    <scope>NUCLEOTIDE SEQUENCE</scope>
</reference>
<feature type="non-terminal residue" evidence="13">
    <location>
        <position position="499"/>
    </location>
</feature>
<evidence type="ECO:0000256" key="8">
    <source>
        <dbReference type="ARBA" id="ARBA00047669"/>
    </source>
</evidence>
<comment type="catalytic activity">
    <reaction evidence="8">
        <text>N(4)-(alpha-D-Man-(1-&gt;2)-alpha-D-Man-(1-&gt;2)-alpha-D-Man-(1-&gt;3)-[alpha-D-Man-(1-&gt;3)-[alpha-D-Man-(1-&gt;2)-alpha-D-Man-(1-&gt;6)]-alpha-D-Man-(1-&gt;6)]-beta-D-Man-(1-&gt;4)-beta-D-GlcNAc-(1-&gt;4)-beta-D-GlcNAc)-L-asparaginyl-[protein] (N-glucan mannose isomer 8A1,2,3B1,3) + 3 H2O = N(4)-(alpha-D-Man-(1-&gt;3)-[alpha-D-Man-(1-&gt;3)-[alpha-D-Man-(1-&gt;6)]-alpha-D-Man-(1-&gt;6)]-beta-D-Man-(1-&gt;4)-beta-D-GlcNAc-(1-&gt;4)-beta-D-GlcNAc)-L-asparaginyl-[protein] (N-glucan mannose isomer 5A1,2) + 3 beta-D-mannose</text>
        <dbReference type="Rhea" id="RHEA:56028"/>
        <dbReference type="Rhea" id="RHEA-COMP:14358"/>
        <dbReference type="Rhea" id="RHEA-COMP:14367"/>
        <dbReference type="ChEBI" id="CHEBI:15377"/>
        <dbReference type="ChEBI" id="CHEBI:28563"/>
        <dbReference type="ChEBI" id="CHEBI:59087"/>
        <dbReference type="ChEBI" id="CHEBI:60628"/>
        <dbReference type="EC" id="3.2.1.113"/>
    </reaction>
</comment>
<dbReference type="InterPro" id="IPR012341">
    <property type="entry name" value="6hp_glycosidase-like_sf"/>
</dbReference>
<dbReference type="GO" id="GO:0016020">
    <property type="term" value="C:membrane"/>
    <property type="evidence" value="ECO:0007669"/>
    <property type="project" value="InterPro"/>
</dbReference>
<comment type="similarity">
    <text evidence="3 10">Belongs to the glycosyl hydrolase 47 family.</text>
</comment>
<dbReference type="InterPro" id="IPR001382">
    <property type="entry name" value="Glyco_hydro_47"/>
</dbReference>
<comment type="pathway">
    <text evidence="2">Protein modification; protein glycosylation.</text>
</comment>
<evidence type="ECO:0000256" key="6">
    <source>
        <dbReference type="ARBA" id="ARBA00022837"/>
    </source>
</evidence>
<dbReference type="InterPro" id="IPR050749">
    <property type="entry name" value="Glycosyl_Hydrolase_47"/>
</dbReference>
<keyword evidence="5 10" id="KW-0378">Hydrolase</keyword>
<evidence type="ECO:0000256" key="12">
    <source>
        <dbReference type="SAM" id="Phobius"/>
    </source>
</evidence>
<feature type="transmembrane region" description="Helical" evidence="12">
    <location>
        <begin position="42"/>
        <end position="60"/>
    </location>
</feature>
<evidence type="ECO:0000256" key="10">
    <source>
        <dbReference type="RuleBase" id="RU361193"/>
    </source>
</evidence>
<organism evidence="13">
    <name type="scientific">Cuerna arida</name>
    <dbReference type="NCBI Taxonomy" id="1464854"/>
    <lineage>
        <taxon>Eukaryota</taxon>
        <taxon>Metazoa</taxon>
        <taxon>Ecdysozoa</taxon>
        <taxon>Arthropoda</taxon>
        <taxon>Hexapoda</taxon>
        <taxon>Insecta</taxon>
        <taxon>Pterygota</taxon>
        <taxon>Neoptera</taxon>
        <taxon>Paraneoptera</taxon>
        <taxon>Hemiptera</taxon>
        <taxon>Auchenorrhyncha</taxon>
        <taxon>Membracoidea</taxon>
        <taxon>Cicadellidae</taxon>
        <taxon>Cicadellinae</taxon>
        <taxon>Proconiini</taxon>
        <taxon>Cuerna</taxon>
    </lineage>
</organism>
<dbReference type="GO" id="GO:0005783">
    <property type="term" value="C:endoplasmic reticulum"/>
    <property type="evidence" value="ECO:0007669"/>
    <property type="project" value="TreeGrafter"/>
</dbReference>
<keyword evidence="4" id="KW-0479">Metal-binding</keyword>
<dbReference type="AlphaFoldDB" id="A0A1B6EI78"/>
<evidence type="ECO:0000256" key="2">
    <source>
        <dbReference type="ARBA" id="ARBA00004922"/>
    </source>
</evidence>
<protein>
    <recommendedName>
        <fullName evidence="10">alpha-1,2-Mannosidase</fullName>
        <ecNumber evidence="10">3.2.1.-</ecNumber>
    </recommendedName>
</protein>
<gene>
    <name evidence="13" type="ORF">g.12126</name>
</gene>
<keyword evidence="12" id="KW-1133">Transmembrane helix</keyword>
<evidence type="ECO:0000256" key="7">
    <source>
        <dbReference type="ARBA" id="ARBA00023157"/>
    </source>
</evidence>
<sequence>MTVESDYIRLGVNNEEDGQLQKPQRRSLWRHWKMLSRFQRNLVTMVLVAVVVTLVYYWGLKEQVQLQEKKEELMNPQIHQPLPQHLDLEKEEEERARLEEERRREQEERIREEQIKREEERQRELERRKKEEEKRKEEERQRELDRLREEERKQQEEAEEKRKMEEKQRELVRMTMKADATNIQNFRLKPVEFPPPKTKRQIAVLNMLQHAWAGYKKYAWGHDHLKPISQTYHDWFGLGLTIVDGLDTLWIMGMKKEFNDSQEWVNNRLSMSFNEFHDVNLFEVTIRVLGGLLSAYHLSGEPVFLERAMTLGERLMPCFTKSPSAIPYSDVNLASRLAHSPKWSPDSSTSEVTTLQLEFRDLSRCCHDYSFEDVAFQVSEHVHVLEKTDGLVPIFINPNTGSFHENTEIKLGARGDSYYEYLLKQWIQTGKTHDFLKDDYLKAIEGVKKKLVKRTPKKNLVFIGELRGNGREFVPKMDHLVCFVPGMLALGVHHGMPED</sequence>
<evidence type="ECO:0000256" key="5">
    <source>
        <dbReference type="ARBA" id="ARBA00022801"/>
    </source>
</evidence>
<dbReference type="PANTHER" id="PTHR11742">
    <property type="entry name" value="MANNOSYL-OLIGOSACCHARIDE ALPHA-1,2-MANNOSIDASE-RELATED"/>
    <property type="match status" value="1"/>
</dbReference>
<dbReference type="EC" id="3.2.1.-" evidence="10"/>
<evidence type="ECO:0000256" key="3">
    <source>
        <dbReference type="ARBA" id="ARBA00007658"/>
    </source>
</evidence>
<feature type="region of interest" description="Disordered" evidence="11">
    <location>
        <begin position="120"/>
        <end position="167"/>
    </location>
</feature>
<keyword evidence="6" id="KW-0106">Calcium</keyword>
<evidence type="ECO:0000313" key="13">
    <source>
        <dbReference type="EMBL" id="JAS37610.1"/>
    </source>
</evidence>
<dbReference type="GO" id="GO:0004571">
    <property type="term" value="F:mannosyl-oligosaccharide 1,2-alpha-mannosidase activity"/>
    <property type="evidence" value="ECO:0007669"/>
    <property type="project" value="UniProtKB-EC"/>
</dbReference>
<accession>A0A1B6EI78</accession>
<keyword evidence="7" id="KW-1015">Disulfide bond</keyword>
<dbReference type="PANTHER" id="PTHR11742:SF55">
    <property type="entry name" value="ENDOPLASMIC RETICULUM MANNOSYL-OLIGOSACCHARIDE 1,2-ALPHA-MANNOSIDASE"/>
    <property type="match status" value="1"/>
</dbReference>
<comment type="cofactor">
    <cofactor evidence="1">
        <name>Ca(2+)</name>
        <dbReference type="ChEBI" id="CHEBI:29108"/>
    </cofactor>
</comment>
<evidence type="ECO:0000256" key="1">
    <source>
        <dbReference type="ARBA" id="ARBA00001913"/>
    </source>
</evidence>
<evidence type="ECO:0000256" key="4">
    <source>
        <dbReference type="ARBA" id="ARBA00022723"/>
    </source>
</evidence>
<dbReference type="Gene3D" id="1.50.10.10">
    <property type="match status" value="1"/>
</dbReference>